<dbReference type="Gene3D" id="1.10.10.10">
    <property type="entry name" value="Winged helix-like DNA-binding domain superfamily/Winged helix DNA-binding domain"/>
    <property type="match status" value="1"/>
</dbReference>
<dbReference type="InterPro" id="IPR036390">
    <property type="entry name" value="WH_DNA-bd_sf"/>
</dbReference>
<evidence type="ECO:0000259" key="1">
    <source>
        <dbReference type="SMART" id="SM00347"/>
    </source>
</evidence>
<keyword evidence="3" id="KW-1185">Reference proteome</keyword>
<proteinExistence type="predicted"/>
<dbReference type="SMART" id="SM00347">
    <property type="entry name" value="HTH_MARR"/>
    <property type="match status" value="1"/>
</dbReference>
<dbReference type="Proteomes" id="UP001595698">
    <property type="component" value="Unassembled WGS sequence"/>
</dbReference>
<feature type="domain" description="HTH marR-type" evidence="1">
    <location>
        <begin position="19"/>
        <end position="120"/>
    </location>
</feature>
<dbReference type="CDD" id="cd00090">
    <property type="entry name" value="HTH_ARSR"/>
    <property type="match status" value="1"/>
</dbReference>
<evidence type="ECO:0000313" key="2">
    <source>
        <dbReference type="EMBL" id="MFC3986215.1"/>
    </source>
</evidence>
<name>A0ABV8FFL3_9ACTN</name>
<reference evidence="3" key="1">
    <citation type="journal article" date="2019" name="Int. J. Syst. Evol. Microbiol.">
        <title>The Global Catalogue of Microorganisms (GCM) 10K type strain sequencing project: providing services to taxonomists for standard genome sequencing and annotation.</title>
        <authorList>
            <consortium name="The Broad Institute Genomics Platform"/>
            <consortium name="The Broad Institute Genome Sequencing Center for Infectious Disease"/>
            <person name="Wu L."/>
            <person name="Ma J."/>
        </authorList>
    </citation>
    <scope>NUCLEOTIDE SEQUENCE [LARGE SCALE GENOMIC DNA]</scope>
    <source>
        <strain evidence="3">TBRC 7912</strain>
    </source>
</reference>
<dbReference type="InterPro" id="IPR000835">
    <property type="entry name" value="HTH_MarR-typ"/>
</dbReference>
<sequence length="143" mass="15291">MNGIELFVLGRTLMKLGERALPAEGVGDHAASTRTVLIVVNDLRDHPGSAVGEIAVRTGLPQSAVSAAVARLREAGAVVTEPDPRDRRRSLVHPRVSERVQEVRAVSVDATLAEVLPDDTALAEVRSALETLARHLTPRGPDR</sequence>
<dbReference type="RefSeq" id="WP_352013324.1">
    <property type="nucleotide sequence ID" value="NZ_JBHSBC010000053.1"/>
</dbReference>
<organism evidence="2 3">
    <name type="scientific">Streptosporangium jomthongense</name>
    <dbReference type="NCBI Taxonomy" id="1193683"/>
    <lineage>
        <taxon>Bacteria</taxon>
        <taxon>Bacillati</taxon>
        <taxon>Actinomycetota</taxon>
        <taxon>Actinomycetes</taxon>
        <taxon>Streptosporangiales</taxon>
        <taxon>Streptosporangiaceae</taxon>
        <taxon>Streptosporangium</taxon>
    </lineage>
</organism>
<evidence type="ECO:0000313" key="3">
    <source>
        <dbReference type="Proteomes" id="UP001595698"/>
    </source>
</evidence>
<comment type="caution">
    <text evidence="2">The sequence shown here is derived from an EMBL/GenBank/DDBJ whole genome shotgun (WGS) entry which is preliminary data.</text>
</comment>
<accession>A0ABV8FFL3</accession>
<dbReference type="SUPFAM" id="SSF46785">
    <property type="entry name" value="Winged helix' DNA-binding domain"/>
    <property type="match status" value="1"/>
</dbReference>
<dbReference type="Pfam" id="PF12802">
    <property type="entry name" value="MarR_2"/>
    <property type="match status" value="1"/>
</dbReference>
<dbReference type="EMBL" id="JBHSBC010000053">
    <property type="protein sequence ID" value="MFC3986215.1"/>
    <property type="molecule type" value="Genomic_DNA"/>
</dbReference>
<dbReference type="InterPro" id="IPR036388">
    <property type="entry name" value="WH-like_DNA-bd_sf"/>
</dbReference>
<protein>
    <submittedName>
        <fullName evidence="2">MarR family winged helix-turn-helix transcriptional regulator</fullName>
    </submittedName>
</protein>
<dbReference type="InterPro" id="IPR011991">
    <property type="entry name" value="ArsR-like_HTH"/>
</dbReference>
<gene>
    <name evidence="2" type="ORF">ACFOYY_39220</name>
</gene>